<evidence type="ECO:0000313" key="3">
    <source>
        <dbReference type="EMBL" id="UQN13903.1"/>
    </source>
</evidence>
<dbReference type="GO" id="GO:0003677">
    <property type="term" value="F:DNA binding"/>
    <property type="evidence" value="ECO:0007669"/>
    <property type="project" value="UniProtKB-KW"/>
</dbReference>
<accession>A0ABY4MY34</accession>
<feature type="domain" description="Rv2175c C-terminal" evidence="1">
    <location>
        <begin position="65"/>
        <end position="116"/>
    </location>
</feature>
<dbReference type="InterPro" id="IPR048576">
    <property type="entry name" value="Rv2175c_wHTH"/>
</dbReference>
<protein>
    <submittedName>
        <fullName evidence="3">Rv2175c family DNA-binding protein</fullName>
    </submittedName>
</protein>
<gene>
    <name evidence="3" type="ORF">M3M28_07435</name>
</gene>
<name>A0ABY4MY34_9MICO</name>
<dbReference type="EMBL" id="CP097160">
    <property type="protein sequence ID" value="UQN13903.1"/>
    <property type="molecule type" value="Genomic_DNA"/>
</dbReference>
<dbReference type="Pfam" id="PF18367">
    <property type="entry name" value="Rv2175c_C"/>
    <property type="match status" value="1"/>
</dbReference>
<proteinExistence type="predicted"/>
<sequence length="119" mass="12991">MTDVNTESVYADHEWISLKDAAGQLGVSSGRLHRLLEERYLLSVKYSGEKQLPQAFIRNGEPLAGLRGTLTLLADQGIDGDEAMTWLLSEDDSLGMTPVAALAEGRKSSVRRSVQLFAV</sequence>
<dbReference type="Pfam" id="PF21531">
    <property type="entry name" value="Rv2175c_wHTH"/>
    <property type="match status" value="1"/>
</dbReference>
<feature type="domain" description="DNA-binding protein Rv2175c wHTH" evidence="2">
    <location>
        <begin position="7"/>
        <end position="57"/>
    </location>
</feature>
<reference evidence="3" key="1">
    <citation type="submission" date="2022-05" db="EMBL/GenBank/DDBJ databases">
        <title>Complete genome sequence of toluene-degrading Gulosibacter sediminis strain ACHW.36C.</title>
        <authorList>
            <person name="Wai A.C."/>
            <person name="Lai G.K."/>
            <person name="Griffin S.D."/>
            <person name="Leung F.C."/>
        </authorList>
    </citation>
    <scope>NUCLEOTIDE SEQUENCE [LARGE SCALE GENOMIC DNA]</scope>
    <source>
        <strain evidence="3">ACHW.36C</strain>
    </source>
</reference>
<organism evidence="3">
    <name type="scientific">Gulosibacter sediminis</name>
    <dbReference type="NCBI Taxonomy" id="1729695"/>
    <lineage>
        <taxon>Bacteria</taxon>
        <taxon>Bacillati</taxon>
        <taxon>Actinomycetota</taxon>
        <taxon>Actinomycetes</taxon>
        <taxon>Micrococcales</taxon>
        <taxon>Microbacteriaceae</taxon>
        <taxon>Gulosibacter</taxon>
    </lineage>
</organism>
<dbReference type="InterPro" id="IPR041098">
    <property type="entry name" value="Rv2175c_C"/>
</dbReference>
<evidence type="ECO:0000259" key="1">
    <source>
        <dbReference type="Pfam" id="PF18367"/>
    </source>
</evidence>
<evidence type="ECO:0000259" key="2">
    <source>
        <dbReference type="Pfam" id="PF21531"/>
    </source>
</evidence>
<keyword evidence="3" id="KW-0238">DNA-binding</keyword>